<dbReference type="AlphaFoldDB" id="A0A0E9VR53"/>
<dbReference type="EMBL" id="GBXM01028016">
    <property type="protein sequence ID" value="JAH80561.1"/>
    <property type="molecule type" value="Transcribed_RNA"/>
</dbReference>
<reference evidence="1" key="2">
    <citation type="journal article" date="2015" name="Fish Shellfish Immunol.">
        <title>Early steps in the European eel (Anguilla anguilla)-Vibrio vulnificus interaction in the gills: Role of the RtxA13 toxin.</title>
        <authorList>
            <person name="Callol A."/>
            <person name="Pajuelo D."/>
            <person name="Ebbesson L."/>
            <person name="Teles M."/>
            <person name="MacKenzie S."/>
            <person name="Amaro C."/>
        </authorList>
    </citation>
    <scope>NUCLEOTIDE SEQUENCE</scope>
</reference>
<organism evidence="1">
    <name type="scientific">Anguilla anguilla</name>
    <name type="common">European freshwater eel</name>
    <name type="synonym">Muraena anguilla</name>
    <dbReference type="NCBI Taxonomy" id="7936"/>
    <lineage>
        <taxon>Eukaryota</taxon>
        <taxon>Metazoa</taxon>
        <taxon>Chordata</taxon>
        <taxon>Craniata</taxon>
        <taxon>Vertebrata</taxon>
        <taxon>Euteleostomi</taxon>
        <taxon>Actinopterygii</taxon>
        <taxon>Neopterygii</taxon>
        <taxon>Teleostei</taxon>
        <taxon>Anguilliformes</taxon>
        <taxon>Anguillidae</taxon>
        <taxon>Anguilla</taxon>
    </lineage>
</organism>
<proteinExistence type="predicted"/>
<protein>
    <submittedName>
        <fullName evidence="1">Uncharacterized protein</fullName>
    </submittedName>
</protein>
<reference evidence="1" key="1">
    <citation type="submission" date="2014-11" db="EMBL/GenBank/DDBJ databases">
        <authorList>
            <person name="Amaro Gonzalez C."/>
        </authorList>
    </citation>
    <scope>NUCLEOTIDE SEQUENCE</scope>
</reference>
<accession>A0A0E9VR53</accession>
<name>A0A0E9VR53_ANGAN</name>
<sequence length="67" mass="7601">MCSCTRPLREHNRKLFPLPQPTLEQLNQITHCVNAGLNSSHIDAKKTLYCVQFNFLLTCTSAPKLKS</sequence>
<evidence type="ECO:0000313" key="1">
    <source>
        <dbReference type="EMBL" id="JAH80561.1"/>
    </source>
</evidence>